<sequence>IKPKGNSITQKFYTKYVLPKHIDHIKHLEQKYSRNVLFQEDNDGSHRTSSFNNPPTQLKCERSIKLLFHPAQSLDLNPQESIWQIIKARLRVAEFKEAILCEWKHITLAEIQKRISEIRWRCNQVIKLDGKRIRSKL</sequence>
<dbReference type="STRING" id="97972.A0A2V1DNX5"/>
<evidence type="ECO:0000313" key="1">
    <source>
        <dbReference type="EMBL" id="PVH99922.1"/>
    </source>
</evidence>
<feature type="non-terminal residue" evidence="1">
    <location>
        <position position="1"/>
    </location>
</feature>
<dbReference type="EMBL" id="KZ805382">
    <property type="protein sequence ID" value="PVH99922.1"/>
    <property type="molecule type" value="Genomic_DNA"/>
</dbReference>
<dbReference type="Proteomes" id="UP000244855">
    <property type="component" value="Unassembled WGS sequence"/>
</dbReference>
<proteinExistence type="predicted"/>
<gene>
    <name evidence="1" type="ORF">DM02DRAFT_527990</name>
</gene>
<organism evidence="1 2">
    <name type="scientific">Periconia macrospinosa</name>
    <dbReference type="NCBI Taxonomy" id="97972"/>
    <lineage>
        <taxon>Eukaryota</taxon>
        <taxon>Fungi</taxon>
        <taxon>Dikarya</taxon>
        <taxon>Ascomycota</taxon>
        <taxon>Pezizomycotina</taxon>
        <taxon>Dothideomycetes</taxon>
        <taxon>Pleosporomycetidae</taxon>
        <taxon>Pleosporales</taxon>
        <taxon>Massarineae</taxon>
        <taxon>Periconiaceae</taxon>
        <taxon>Periconia</taxon>
    </lineage>
</organism>
<dbReference type="OrthoDB" id="5410741at2759"/>
<keyword evidence="2" id="KW-1185">Reference proteome</keyword>
<protein>
    <recommendedName>
        <fullName evidence="3">Tc1-like transposase DDE domain-containing protein</fullName>
    </recommendedName>
</protein>
<evidence type="ECO:0000313" key="2">
    <source>
        <dbReference type="Proteomes" id="UP000244855"/>
    </source>
</evidence>
<evidence type="ECO:0008006" key="3">
    <source>
        <dbReference type="Google" id="ProtNLM"/>
    </source>
</evidence>
<dbReference type="Gene3D" id="3.30.420.10">
    <property type="entry name" value="Ribonuclease H-like superfamily/Ribonuclease H"/>
    <property type="match status" value="1"/>
</dbReference>
<dbReference type="InterPro" id="IPR036397">
    <property type="entry name" value="RNaseH_sf"/>
</dbReference>
<dbReference type="AlphaFoldDB" id="A0A2V1DNX5"/>
<name>A0A2V1DNX5_9PLEO</name>
<reference evidence="1 2" key="1">
    <citation type="journal article" date="2018" name="Sci. Rep.">
        <title>Comparative genomics provides insights into the lifestyle and reveals functional heterogeneity of dark septate endophytic fungi.</title>
        <authorList>
            <person name="Knapp D.G."/>
            <person name="Nemeth J.B."/>
            <person name="Barry K."/>
            <person name="Hainaut M."/>
            <person name="Henrissat B."/>
            <person name="Johnson J."/>
            <person name="Kuo A."/>
            <person name="Lim J.H.P."/>
            <person name="Lipzen A."/>
            <person name="Nolan M."/>
            <person name="Ohm R.A."/>
            <person name="Tamas L."/>
            <person name="Grigoriev I.V."/>
            <person name="Spatafora J.W."/>
            <person name="Nagy L.G."/>
            <person name="Kovacs G.M."/>
        </authorList>
    </citation>
    <scope>NUCLEOTIDE SEQUENCE [LARGE SCALE GENOMIC DNA]</scope>
    <source>
        <strain evidence="1 2">DSE2036</strain>
    </source>
</reference>
<dbReference type="GO" id="GO:0003676">
    <property type="term" value="F:nucleic acid binding"/>
    <property type="evidence" value="ECO:0007669"/>
    <property type="project" value="InterPro"/>
</dbReference>
<accession>A0A2V1DNX5</accession>